<feature type="compositionally biased region" description="Basic and acidic residues" evidence="1">
    <location>
        <begin position="343"/>
        <end position="363"/>
    </location>
</feature>
<dbReference type="PANTHER" id="PTHR31286:SF162">
    <property type="entry name" value="DUF4283 DOMAIN-CONTAINING PROTEIN-RELATED"/>
    <property type="match status" value="1"/>
</dbReference>
<feature type="non-terminal residue" evidence="5">
    <location>
        <position position="1"/>
    </location>
</feature>
<feature type="region of interest" description="Disordered" evidence="1">
    <location>
        <begin position="648"/>
        <end position="693"/>
    </location>
</feature>
<feature type="compositionally biased region" description="Polar residues" evidence="1">
    <location>
        <begin position="874"/>
        <end position="883"/>
    </location>
</feature>
<feature type="compositionally biased region" description="Basic residues" evidence="1">
    <location>
        <begin position="859"/>
        <end position="868"/>
    </location>
</feature>
<feature type="domain" description="Zinc knuckle CX2CX4HX4C" evidence="4">
    <location>
        <begin position="174"/>
        <end position="221"/>
    </location>
</feature>
<evidence type="ECO:0000256" key="1">
    <source>
        <dbReference type="SAM" id="MobiDB-lite"/>
    </source>
</evidence>
<dbReference type="InterPro" id="IPR025836">
    <property type="entry name" value="Zn_knuckle_CX2CX4HX4C"/>
</dbReference>
<evidence type="ECO:0000313" key="6">
    <source>
        <dbReference type="Proteomes" id="UP000824890"/>
    </source>
</evidence>
<accession>A0ABQ8CB76</accession>
<feature type="transmembrane region" description="Helical" evidence="2">
    <location>
        <begin position="616"/>
        <end position="637"/>
    </location>
</feature>
<gene>
    <name evidence="5" type="ORF">HID58_028788</name>
</gene>
<feature type="region of interest" description="Disordered" evidence="1">
    <location>
        <begin position="909"/>
        <end position="987"/>
    </location>
</feature>
<comment type="caution">
    <text evidence="5">The sequence shown here is derived from an EMBL/GenBank/DDBJ whole genome shotgun (WGS) entry which is preliminary data.</text>
</comment>
<dbReference type="Proteomes" id="UP000824890">
    <property type="component" value="Unassembled WGS sequence"/>
</dbReference>
<proteinExistence type="predicted"/>
<feature type="compositionally biased region" description="Polar residues" evidence="1">
    <location>
        <begin position="392"/>
        <end position="403"/>
    </location>
</feature>
<keyword evidence="2" id="KW-0812">Transmembrane</keyword>
<protein>
    <recommendedName>
        <fullName evidence="7">DUF4283 domain-containing protein</fullName>
    </recommendedName>
</protein>
<sequence>EIEPRALIWGPRTDPNQLIWLISRGILYEDDDEPIKLTDHDISQNIDEFKLSLIGKILNPKKQSVEKLLQKMPDRITANDLGNGKFLLNFSTEDELNSVLRQGPFHFNFCMFVLVRWEPIVHDDYPWIIPFWTRLIGVPLHLWTENNLKEIGSRLGHVHQDTIELIEGRMLLDIDSRRPLKFARTAESPDGDEVTIEIKYEMLFKHCSTCGMLTHEKEYCPSFHRQGVFARVQLQENRPQQHLQALVKKEYRSTDTHPQGLVASHHKLSRYDSARYDNGGRSYDLEHSREAYKGHGDRIIRRRDDPSRRMRYGGARAGTKPYDRYNGVTWREKKQQPQPQSQSRHDNDVVHDRLVRVSADRGDGSYGHPRRSVSPPPRTSDKRAQSGREASPLQSQARTSPDQRSLGVAAVTRRIASAIVTPSRSDHSLDGNITKRLKGTPWSLAFNSLTEQDPKPAMEDDQVIEALNDMDITEQLDGGMMDCEMQNDDLMGLELAEMEDTTGRDRADYVADQKTQKLADKSSRHTKHGSKSKKRNLRFFFEDLHIRDQLHLLQLVGMFLLIVGFKKMIRRNKNTNLERRIGILPHVVDVLVRVSLEFLLIVGFKKMINARNITTLILLLRATFATPSVTVTSLAAARRRVVRRRFRDSIPPSPFSMGKRKKKKVKIRSPSRDSPPSKVDPASDDVSPVSDLRSEVSQDLVGDALAHAPSVSDPASDAQIVDLVAQQVVSDSQHSLSRSSSPELASDAQLMDSPSDLDAQLVVKVGTDSVEGPSLTLAASDAQTLNSSLDLDAQLLRKDTTQEPMVNTDISGTMVIATDLADPTQQTMLAEGNTSNPTKNYHSFACPKSKPAVGNGAGKKTRRGRSNSKNRSSFEFQKQHQSGIAQIYRPKALATEETQGKQQIVVDIGGTSSSSQCPANTETTGHISPKQQETSTPVRHDTYAASGGRVSRTASACSDAEFDSSDVATSDSDTEEGEILDRGGDFEIRDEKTWESLSRSGEEMSY</sequence>
<evidence type="ECO:0000259" key="3">
    <source>
        <dbReference type="Pfam" id="PF14111"/>
    </source>
</evidence>
<dbReference type="InterPro" id="IPR025558">
    <property type="entry name" value="DUF4283"/>
</dbReference>
<reference evidence="5 6" key="1">
    <citation type="submission" date="2021-05" db="EMBL/GenBank/DDBJ databases">
        <title>Genome Assembly of Synthetic Allotetraploid Brassica napus Reveals Homoeologous Exchanges between Subgenomes.</title>
        <authorList>
            <person name="Davis J.T."/>
        </authorList>
    </citation>
    <scope>NUCLEOTIDE SEQUENCE [LARGE SCALE GENOMIC DNA]</scope>
    <source>
        <strain evidence="6">cv. Da-Ae</strain>
        <tissue evidence="5">Seedling</tissue>
    </source>
</reference>
<evidence type="ECO:0000256" key="2">
    <source>
        <dbReference type="SAM" id="Phobius"/>
    </source>
</evidence>
<dbReference type="PANTHER" id="PTHR31286">
    <property type="entry name" value="GLYCINE-RICH CELL WALL STRUCTURAL PROTEIN 1.8-LIKE"/>
    <property type="match status" value="1"/>
</dbReference>
<dbReference type="Pfam" id="PF14111">
    <property type="entry name" value="DUF4283"/>
    <property type="match status" value="1"/>
</dbReference>
<evidence type="ECO:0008006" key="7">
    <source>
        <dbReference type="Google" id="ProtNLM"/>
    </source>
</evidence>
<keyword evidence="2" id="KW-1133">Transmembrane helix</keyword>
<feature type="compositionally biased region" description="Basic and acidic residues" evidence="1">
    <location>
        <begin position="294"/>
        <end position="308"/>
    </location>
</feature>
<dbReference type="InterPro" id="IPR040256">
    <property type="entry name" value="At4g02000-like"/>
</dbReference>
<feature type="compositionally biased region" description="Low complexity" evidence="1">
    <location>
        <begin position="674"/>
        <end position="691"/>
    </location>
</feature>
<evidence type="ECO:0000259" key="4">
    <source>
        <dbReference type="Pfam" id="PF14392"/>
    </source>
</evidence>
<organism evidence="5 6">
    <name type="scientific">Brassica napus</name>
    <name type="common">Rape</name>
    <dbReference type="NCBI Taxonomy" id="3708"/>
    <lineage>
        <taxon>Eukaryota</taxon>
        <taxon>Viridiplantae</taxon>
        <taxon>Streptophyta</taxon>
        <taxon>Embryophyta</taxon>
        <taxon>Tracheophyta</taxon>
        <taxon>Spermatophyta</taxon>
        <taxon>Magnoliopsida</taxon>
        <taxon>eudicotyledons</taxon>
        <taxon>Gunneridae</taxon>
        <taxon>Pentapetalae</taxon>
        <taxon>rosids</taxon>
        <taxon>malvids</taxon>
        <taxon>Brassicales</taxon>
        <taxon>Brassicaceae</taxon>
        <taxon>Brassiceae</taxon>
        <taxon>Brassica</taxon>
    </lineage>
</organism>
<feature type="compositionally biased region" description="Polar residues" evidence="1">
    <location>
        <begin position="910"/>
        <end position="937"/>
    </location>
</feature>
<keyword evidence="6" id="KW-1185">Reference proteome</keyword>
<feature type="transmembrane region" description="Helical" evidence="2">
    <location>
        <begin position="550"/>
        <end position="569"/>
    </location>
</feature>
<dbReference type="Pfam" id="PF14392">
    <property type="entry name" value="zf-CCHC_4"/>
    <property type="match status" value="1"/>
</dbReference>
<evidence type="ECO:0000313" key="5">
    <source>
        <dbReference type="EMBL" id="KAH0914342.1"/>
    </source>
</evidence>
<feature type="compositionally biased region" description="Polar residues" evidence="1">
    <location>
        <begin position="831"/>
        <end position="841"/>
    </location>
</feature>
<name>A0ABQ8CB76_BRANA</name>
<dbReference type="EMBL" id="JAGKQM010000008">
    <property type="protein sequence ID" value="KAH0914342.1"/>
    <property type="molecule type" value="Genomic_DNA"/>
</dbReference>
<feature type="compositionally biased region" description="Basic residues" evidence="1">
    <location>
        <begin position="658"/>
        <end position="669"/>
    </location>
</feature>
<feature type="region of interest" description="Disordered" evidence="1">
    <location>
        <begin position="294"/>
        <end position="407"/>
    </location>
</feature>
<feature type="domain" description="DUF4283" evidence="3">
    <location>
        <begin position="46"/>
        <end position="119"/>
    </location>
</feature>
<feature type="region of interest" description="Disordered" evidence="1">
    <location>
        <begin position="831"/>
        <end position="883"/>
    </location>
</feature>
<keyword evidence="2" id="KW-0472">Membrane</keyword>